<gene>
    <name evidence="1" type="ORF">LAJ60_03645</name>
</gene>
<dbReference type="SUPFAM" id="SSF103515">
    <property type="entry name" value="Autotransporter"/>
    <property type="match status" value="1"/>
</dbReference>
<dbReference type="EMBL" id="CP083444">
    <property type="protein sequence ID" value="USP03523.1"/>
    <property type="molecule type" value="Genomic_DNA"/>
</dbReference>
<dbReference type="Gene3D" id="2.40.128.130">
    <property type="entry name" value="Autotransporter beta-domain"/>
    <property type="match status" value="1"/>
</dbReference>
<evidence type="ECO:0000313" key="2">
    <source>
        <dbReference type="Proteomes" id="UP001056980"/>
    </source>
</evidence>
<reference evidence="1" key="1">
    <citation type="journal article" date="2022" name="Proc. Natl. Acad. Sci. U.S.A.">
        <title>Identification of the Bartonella autotransporter CFA as a protective antigen and hypervariable target of neutralizing antibodies in mice.</title>
        <authorList>
            <person name="Siewert L.K."/>
            <person name="Korotaev A."/>
            <person name="Sedzicki J."/>
            <person name="Fromm K."/>
            <person name="Pinschewer D.D."/>
            <person name="Dehio C."/>
        </authorList>
    </citation>
    <scope>NUCLEOTIDE SEQUENCE</scope>
    <source>
        <strain evidence="1">IBS296</strain>
    </source>
</reference>
<name>A0A9Q8YYL9_BARTA</name>
<proteinExistence type="predicted"/>
<dbReference type="InterPro" id="IPR036709">
    <property type="entry name" value="Autotransporte_beta_dom_sf"/>
</dbReference>
<sequence>MLQEIFLASSKNSAFFMRGYGGSHHYTSDLSALKYGYGGNLDYNAVEVGALLKAIESSHRTTTFGIMGTYGKISLQPQDVVENKKSAFDKWSVILWFV</sequence>
<dbReference type="Proteomes" id="UP001056980">
    <property type="component" value="Chromosome"/>
</dbReference>
<evidence type="ECO:0000313" key="1">
    <source>
        <dbReference type="EMBL" id="USP03523.1"/>
    </source>
</evidence>
<organism evidence="1 2">
    <name type="scientific">Bartonella taylorii</name>
    <dbReference type="NCBI Taxonomy" id="33046"/>
    <lineage>
        <taxon>Bacteria</taxon>
        <taxon>Pseudomonadati</taxon>
        <taxon>Pseudomonadota</taxon>
        <taxon>Alphaproteobacteria</taxon>
        <taxon>Hyphomicrobiales</taxon>
        <taxon>Bartonellaceae</taxon>
        <taxon>Bartonella</taxon>
    </lineage>
</organism>
<dbReference type="AlphaFoldDB" id="A0A9Q8YYL9"/>
<accession>A0A9Q8YYL9</accession>
<protein>
    <submittedName>
        <fullName evidence="1">Uncharacterized protein</fullName>
    </submittedName>
</protein>
<dbReference type="KEGG" id="btay:LAJ60_03645"/>